<gene>
    <name evidence="2" type="ORF">ARMSODRAFT_1010478</name>
</gene>
<dbReference type="EMBL" id="KZ293415">
    <property type="protein sequence ID" value="PBK77845.1"/>
    <property type="molecule type" value="Genomic_DNA"/>
</dbReference>
<dbReference type="Proteomes" id="UP000218334">
    <property type="component" value="Unassembled WGS sequence"/>
</dbReference>
<evidence type="ECO:0000313" key="3">
    <source>
        <dbReference type="Proteomes" id="UP000218334"/>
    </source>
</evidence>
<accession>A0A2H3C448</accession>
<evidence type="ECO:0000313" key="2">
    <source>
        <dbReference type="EMBL" id="PBK77845.1"/>
    </source>
</evidence>
<organism evidence="2 3">
    <name type="scientific">Armillaria solidipes</name>
    <dbReference type="NCBI Taxonomy" id="1076256"/>
    <lineage>
        <taxon>Eukaryota</taxon>
        <taxon>Fungi</taxon>
        <taxon>Dikarya</taxon>
        <taxon>Basidiomycota</taxon>
        <taxon>Agaricomycotina</taxon>
        <taxon>Agaricomycetes</taxon>
        <taxon>Agaricomycetidae</taxon>
        <taxon>Agaricales</taxon>
        <taxon>Marasmiineae</taxon>
        <taxon>Physalacriaceae</taxon>
        <taxon>Armillaria</taxon>
    </lineage>
</organism>
<evidence type="ECO:0000256" key="1">
    <source>
        <dbReference type="SAM" id="MobiDB-lite"/>
    </source>
</evidence>
<keyword evidence="3" id="KW-1185">Reference proteome</keyword>
<proteinExistence type="predicted"/>
<dbReference type="AlphaFoldDB" id="A0A2H3C448"/>
<feature type="region of interest" description="Disordered" evidence="1">
    <location>
        <begin position="125"/>
        <end position="158"/>
    </location>
</feature>
<dbReference type="STRING" id="1076256.A0A2H3C448"/>
<feature type="region of interest" description="Disordered" evidence="1">
    <location>
        <begin position="1"/>
        <end position="105"/>
    </location>
</feature>
<sequence length="524" mass="59344">MNVSILVEEDDFNHDSPAPVEEDDLNSGSLISIHIQDDFSGNSLASVEEDVSDDSSPVPVGEDDSNHSDRPTISHEGSAPSSYTSIDDLPDADQHPVVQPNPIELPVPVSPPSIFRRGGAPLSQNSFAFHGSLPLHRGNRKMHSAHPQEPPRKANQSANDDVLIKDLESQVTGLMQQLNWNASLHKMDKDTAIRGQRQLRTEAEVNFDKDMEVLLLNEREKHTTNKSMHEHTTNVLLQGVREHHQQVIQGIEQDFMKDLALNVVQLSIEELRSTIGTLQHNLARLETTSQENLDRAIAVEAQLALAKQQISQRQALDVEMNDLSTLRVFLDRQFETVRLQMADRQNQDSEDIAMLVCVAEELKAPDTPSPTLPSVDVYQWDHTLDQTDQSNEAEPGMWSLPAIWPFNWGYLDLTGCFHARFKSLYSCWAMLVADLRHLESTAQPYEYDWIDHLGERHIEQDFEMMDVRLWERFQTKWCLPMAANLAGLMEWTSPMVEVISMGAEPIFQKLSINDLPEELLDVIF</sequence>
<reference evidence="3" key="1">
    <citation type="journal article" date="2017" name="Nat. Ecol. Evol.">
        <title>Genome expansion and lineage-specific genetic innovations in the forest pathogenic fungi Armillaria.</title>
        <authorList>
            <person name="Sipos G."/>
            <person name="Prasanna A.N."/>
            <person name="Walter M.C."/>
            <person name="O'Connor E."/>
            <person name="Balint B."/>
            <person name="Krizsan K."/>
            <person name="Kiss B."/>
            <person name="Hess J."/>
            <person name="Varga T."/>
            <person name="Slot J."/>
            <person name="Riley R."/>
            <person name="Boka B."/>
            <person name="Rigling D."/>
            <person name="Barry K."/>
            <person name="Lee J."/>
            <person name="Mihaltcheva S."/>
            <person name="LaButti K."/>
            <person name="Lipzen A."/>
            <person name="Waldron R."/>
            <person name="Moloney N.M."/>
            <person name="Sperisen C."/>
            <person name="Kredics L."/>
            <person name="Vagvoelgyi C."/>
            <person name="Patrignani A."/>
            <person name="Fitzpatrick D."/>
            <person name="Nagy I."/>
            <person name="Doyle S."/>
            <person name="Anderson J.B."/>
            <person name="Grigoriev I.V."/>
            <person name="Gueldener U."/>
            <person name="Muensterkoetter M."/>
            <person name="Nagy L.G."/>
        </authorList>
    </citation>
    <scope>NUCLEOTIDE SEQUENCE [LARGE SCALE GENOMIC DNA]</scope>
    <source>
        <strain evidence="3">28-4</strain>
    </source>
</reference>
<name>A0A2H3C448_9AGAR</name>
<feature type="compositionally biased region" description="Basic and acidic residues" evidence="1">
    <location>
        <begin position="64"/>
        <end position="73"/>
    </location>
</feature>
<protein>
    <submittedName>
        <fullName evidence="2">Uncharacterized protein</fullName>
    </submittedName>
</protein>